<gene>
    <name evidence="2" type="ORF">CAPTEDRAFT_212024</name>
</gene>
<evidence type="ECO:0000313" key="4">
    <source>
        <dbReference type="Proteomes" id="UP000014760"/>
    </source>
</evidence>
<name>R7UFH8_CAPTE</name>
<feature type="region of interest" description="Disordered" evidence="1">
    <location>
        <begin position="62"/>
        <end position="87"/>
    </location>
</feature>
<reference evidence="4" key="1">
    <citation type="submission" date="2012-12" db="EMBL/GenBank/DDBJ databases">
        <authorList>
            <person name="Hellsten U."/>
            <person name="Grimwood J."/>
            <person name="Chapman J.A."/>
            <person name="Shapiro H."/>
            <person name="Aerts A."/>
            <person name="Otillar R.P."/>
            <person name="Terry A.Y."/>
            <person name="Boore J.L."/>
            <person name="Simakov O."/>
            <person name="Marletaz F."/>
            <person name="Cho S.-J."/>
            <person name="Edsinger-Gonzales E."/>
            <person name="Havlak P."/>
            <person name="Kuo D.-H."/>
            <person name="Larsson T."/>
            <person name="Lv J."/>
            <person name="Arendt D."/>
            <person name="Savage R."/>
            <person name="Osoegawa K."/>
            <person name="de Jong P."/>
            <person name="Lindberg D.R."/>
            <person name="Seaver E.C."/>
            <person name="Weisblat D.A."/>
            <person name="Putnam N.H."/>
            <person name="Grigoriev I.V."/>
            <person name="Rokhsar D.S."/>
        </authorList>
    </citation>
    <scope>NUCLEOTIDE SEQUENCE</scope>
    <source>
        <strain evidence="4">I ESC-2004</strain>
    </source>
</reference>
<organism evidence="2">
    <name type="scientific">Capitella teleta</name>
    <name type="common">Polychaete worm</name>
    <dbReference type="NCBI Taxonomy" id="283909"/>
    <lineage>
        <taxon>Eukaryota</taxon>
        <taxon>Metazoa</taxon>
        <taxon>Spiralia</taxon>
        <taxon>Lophotrochozoa</taxon>
        <taxon>Annelida</taxon>
        <taxon>Polychaeta</taxon>
        <taxon>Sedentaria</taxon>
        <taxon>Scolecida</taxon>
        <taxon>Capitellidae</taxon>
        <taxon>Capitella</taxon>
    </lineage>
</organism>
<sequence length="123" mass="13610">MGGKQRALVRPRSTAVSQYLDTNFKDRLTGKRREEADKAYKIPGMREVAYSIKGEAVDTTNARVQGTNERGQTRSKHTSCATPQGGHHYSKLEALSVQVLSGRLGARSYGKTYYLGLSFYGGY</sequence>
<reference evidence="2 4" key="2">
    <citation type="journal article" date="2013" name="Nature">
        <title>Insights into bilaterian evolution from three spiralian genomes.</title>
        <authorList>
            <person name="Simakov O."/>
            <person name="Marletaz F."/>
            <person name="Cho S.J."/>
            <person name="Edsinger-Gonzales E."/>
            <person name="Havlak P."/>
            <person name="Hellsten U."/>
            <person name="Kuo D.H."/>
            <person name="Larsson T."/>
            <person name="Lv J."/>
            <person name="Arendt D."/>
            <person name="Savage R."/>
            <person name="Osoegawa K."/>
            <person name="de Jong P."/>
            <person name="Grimwood J."/>
            <person name="Chapman J.A."/>
            <person name="Shapiro H."/>
            <person name="Aerts A."/>
            <person name="Otillar R.P."/>
            <person name="Terry A.Y."/>
            <person name="Boore J.L."/>
            <person name="Grigoriev I.V."/>
            <person name="Lindberg D.R."/>
            <person name="Seaver E.C."/>
            <person name="Weisblat D.A."/>
            <person name="Putnam N.H."/>
            <person name="Rokhsar D.S."/>
        </authorList>
    </citation>
    <scope>NUCLEOTIDE SEQUENCE</scope>
    <source>
        <strain evidence="2 4">I ESC-2004</strain>
    </source>
</reference>
<proteinExistence type="predicted"/>
<dbReference type="EnsemblMetazoa" id="CapteT212024">
    <property type="protein sequence ID" value="CapteP212024"/>
    <property type="gene ID" value="CapteG212024"/>
</dbReference>
<dbReference type="EMBL" id="AMQN01007885">
    <property type="status" value="NOT_ANNOTATED_CDS"/>
    <property type="molecule type" value="Genomic_DNA"/>
</dbReference>
<reference evidence="3" key="3">
    <citation type="submission" date="2015-06" db="UniProtKB">
        <authorList>
            <consortium name="EnsemblMetazoa"/>
        </authorList>
    </citation>
    <scope>IDENTIFICATION</scope>
</reference>
<dbReference type="AlphaFoldDB" id="R7UFH8"/>
<accession>R7UFH8</accession>
<dbReference type="EMBL" id="KB301649">
    <property type="protein sequence ID" value="ELU05294.1"/>
    <property type="molecule type" value="Genomic_DNA"/>
</dbReference>
<dbReference type="Proteomes" id="UP000014760">
    <property type="component" value="Unassembled WGS sequence"/>
</dbReference>
<protein>
    <submittedName>
        <fullName evidence="2 3">Uncharacterized protein</fullName>
    </submittedName>
</protein>
<evidence type="ECO:0000256" key="1">
    <source>
        <dbReference type="SAM" id="MobiDB-lite"/>
    </source>
</evidence>
<evidence type="ECO:0000313" key="3">
    <source>
        <dbReference type="EnsemblMetazoa" id="CapteP212024"/>
    </source>
</evidence>
<dbReference type="HOGENOM" id="CLU_2017364_0_0_1"/>
<keyword evidence="4" id="KW-1185">Reference proteome</keyword>
<evidence type="ECO:0000313" key="2">
    <source>
        <dbReference type="EMBL" id="ELU05294.1"/>
    </source>
</evidence>